<name>A0A381NPL4_9ZZZZ</name>
<dbReference type="GO" id="GO:0005829">
    <property type="term" value="C:cytosol"/>
    <property type="evidence" value="ECO:0007669"/>
    <property type="project" value="TreeGrafter"/>
</dbReference>
<proteinExistence type="inferred from homology"/>
<dbReference type="Gene3D" id="1.10.10.200">
    <property type="match status" value="1"/>
</dbReference>
<comment type="similarity">
    <text evidence="2">Belongs to the TACO1 family.</text>
</comment>
<dbReference type="SUPFAM" id="SSF75625">
    <property type="entry name" value="YebC-like"/>
    <property type="match status" value="1"/>
</dbReference>
<gene>
    <name evidence="7" type="ORF">METZ01_LOCUS9123</name>
</gene>
<dbReference type="GO" id="GO:0005739">
    <property type="term" value="C:mitochondrion"/>
    <property type="evidence" value="ECO:0007669"/>
    <property type="project" value="UniProtKB-SubCell"/>
</dbReference>
<dbReference type="InterPro" id="IPR049083">
    <property type="entry name" value="TACO1_YebC_N"/>
</dbReference>
<comment type="subcellular location">
    <subcellularLocation>
        <location evidence="1">Mitochondrion</location>
    </subcellularLocation>
</comment>
<dbReference type="InterPro" id="IPR017856">
    <property type="entry name" value="Integrase-like_N"/>
</dbReference>
<dbReference type="PANTHER" id="PTHR12532:SF6">
    <property type="entry name" value="TRANSCRIPTIONAL REGULATORY PROTEIN YEBC-RELATED"/>
    <property type="match status" value="1"/>
</dbReference>
<dbReference type="NCBIfam" id="NF009044">
    <property type="entry name" value="PRK12378.1"/>
    <property type="match status" value="1"/>
</dbReference>
<dbReference type="NCBIfam" id="NF001030">
    <property type="entry name" value="PRK00110.1"/>
    <property type="match status" value="1"/>
</dbReference>
<dbReference type="HAMAP" id="MF_00693">
    <property type="entry name" value="Transcrip_reg_TACO1"/>
    <property type="match status" value="1"/>
</dbReference>
<dbReference type="InterPro" id="IPR002876">
    <property type="entry name" value="Transcrip_reg_TACO1-like"/>
</dbReference>
<sequence length="249" mass="26553">VSGHSKWATIKHKKGAADAKRGKLFAKLIKQVEAAARQGGGDQDANPTLRTMFQKARDASVPLDTIERAVKRGIGELDGVVYESVTYEGYAPHGVALYVETLTDNRNRTSSDVRSVLVKNGGSLAEPGSVAWQFERKGVVLLPGTTDEDEIMLAALDAGAEDLVDDGGIWRLTCEASDLPTVREAVEAAEISFDSADVTMVATSTVGVGTVEAAKAVLRIIDLLDDLDDVQDVHANFDIPDEVFAALEA</sequence>
<feature type="non-terminal residue" evidence="7">
    <location>
        <position position="1"/>
    </location>
</feature>
<dbReference type="Gene3D" id="3.30.70.980">
    <property type="match status" value="2"/>
</dbReference>
<dbReference type="GO" id="GO:0003677">
    <property type="term" value="F:DNA binding"/>
    <property type="evidence" value="ECO:0007669"/>
    <property type="project" value="UniProtKB-KW"/>
</dbReference>
<keyword evidence="4" id="KW-0238">DNA-binding</keyword>
<dbReference type="FunFam" id="1.10.10.200:FF:000002">
    <property type="entry name" value="Probable transcriptional regulatory protein CLM62_37755"/>
    <property type="match status" value="1"/>
</dbReference>
<dbReference type="InterPro" id="IPR048300">
    <property type="entry name" value="TACO1_YebC-like_2nd/3rd_dom"/>
</dbReference>
<dbReference type="AlphaFoldDB" id="A0A381NPL4"/>
<accession>A0A381NPL4</accession>
<feature type="domain" description="TACO1/YebC-like second and third" evidence="5">
    <location>
        <begin position="82"/>
        <end position="237"/>
    </location>
</feature>
<evidence type="ECO:0008006" key="8">
    <source>
        <dbReference type="Google" id="ProtNLM"/>
    </source>
</evidence>
<evidence type="ECO:0000259" key="6">
    <source>
        <dbReference type="Pfam" id="PF20772"/>
    </source>
</evidence>
<dbReference type="Pfam" id="PF01709">
    <property type="entry name" value="Transcrip_reg"/>
    <property type="match status" value="1"/>
</dbReference>
<dbReference type="PANTHER" id="PTHR12532">
    <property type="entry name" value="TRANSLATIONAL ACTIVATOR OF CYTOCHROME C OXIDASE 1"/>
    <property type="match status" value="1"/>
</dbReference>
<feature type="domain" description="TACO1/YebC-like N-terminal" evidence="6">
    <location>
        <begin position="5"/>
        <end position="76"/>
    </location>
</feature>
<organism evidence="7">
    <name type="scientific">marine metagenome</name>
    <dbReference type="NCBI Taxonomy" id="408172"/>
    <lineage>
        <taxon>unclassified sequences</taxon>
        <taxon>metagenomes</taxon>
        <taxon>ecological metagenomes</taxon>
    </lineage>
</organism>
<evidence type="ECO:0000256" key="1">
    <source>
        <dbReference type="ARBA" id="ARBA00004173"/>
    </source>
</evidence>
<evidence type="ECO:0000313" key="7">
    <source>
        <dbReference type="EMBL" id="SUZ56269.1"/>
    </source>
</evidence>
<protein>
    <recommendedName>
        <fullName evidence="8">YebC/PmpR family DNA-binding transcriptional regulator</fullName>
    </recommendedName>
</protein>
<evidence type="ECO:0000259" key="5">
    <source>
        <dbReference type="Pfam" id="PF01709"/>
    </source>
</evidence>
<evidence type="ECO:0000256" key="4">
    <source>
        <dbReference type="ARBA" id="ARBA00023125"/>
    </source>
</evidence>
<evidence type="ECO:0000256" key="3">
    <source>
        <dbReference type="ARBA" id="ARBA00022490"/>
    </source>
</evidence>
<dbReference type="EMBL" id="UINC01000490">
    <property type="protein sequence ID" value="SUZ56269.1"/>
    <property type="molecule type" value="Genomic_DNA"/>
</dbReference>
<dbReference type="NCBIfam" id="TIGR01033">
    <property type="entry name" value="YebC/PmpR family DNA-binding transcriptional regulator"/>
    <property type="match status" value="1"/>
</dbReference>
<evidence type="ECO:0000256" key="2">
    <source>
        <dbReference type="ARBA" id="ARBA00008724"/>
    </source>
</evidence>
<reference evidence="7" key="1">
    <citation type="submission" date="2018-05" db="EMBL/GenBank/DDBJ databases">
        <authorList>
            <person name="Lanie J.A."/>
            <person name="Ng W.-L."/>
            <person name="Kazmierczak K.M."/>
            <person name="Andrzejewski T.M."/>
            <person name="Davidsen T.M."/>
            <person name="Wayne K.J."/>
            <person name="Tettelin H."/>
            <person name="Glass J.I."/>
            <person name="Rusch D."/>
            <person name="Podicherti R."/>
            <person name="Tsui H.-C.T."/>
            <person name="Winkler M.E."/>
        </authorList>
    </citation>
    <scope>NUCLEOTIDE SEQUENCE</scope>
</reference>
<dbReference type="InterPro" id="IPR026564">
    <property type="entry name" value="Transcrip_reg_TACO1-like_dom3"/>
</dbReference>
<dbReference type="Pfam" id="PF20772">
    <property type="entry name" value="TACO1_YebC_N"/>
    <property type="match status" value="1"/>
</dbReference>
<keyword evidence="3" id="KW-0963">Cytoplasm</keyword>
<dbReference type="InterPro" id="IPR029072">
    <property type="entry name" value="YebC-like"/>
</dbReference>